<dbReference type="Pfam" id="PF05425">
    <property type="entry name" value="CopD"/>
    <property type="match status" value="1"/>
</dbReference>
<sequence length="346" mass="36202">MSVSRPPVVSTDPPNEVALTETLRRTAVWRTAIVLVLILVAAILPMFGPSLALEGTGEAAAPGLGVITLLRTTMFAALCVLVGEQAAASMARRIRGAPDIAPRSWAMPAACAGAASALGLALIVANGNLLPTGLDDITLGSLHQTTDGRLALIEINAFIAAALCAGSQRPAWARLPLAAVVAAEALRAHPDVGPEHMPLVGSALTLVHLTCAAIWAGGLLQILRTMRVWRPWPIAAVNLLTRYARVAAVMFAGITASGICSTLRKVPLDSVFTTAYGRVLVAKLLLVAVIAVLALGARIRMRRNTDPWQAVMPARVEVVLLGVAVAVSALLTAVPAPVWWDRPLWG</sequence>
<keyword evidence="9" id="KW-1185">Reference proteome</keyword>
<organism evidence="8 9">
    <name type="scientific">Streptomyces triticagri</name>
    <dbReference type="NCBI Taxonomy" id="2293568"/>
    <lineage>
        <taxon>Bacteria</taxon>
        <taxon>Bacillati</taxon>
        <taxon>Actinomycetota</taxon>
        <taxon>Actinomycetes</taxon>
        <taxon>Kitasatosporales</taxon>
        <taxon>Streptomycetaceae</taxon>
        <taxon>Streptomyces</taxon>
    </lineage>
</organism>
<evidence type="ECO:0000313" key="8">
    <source>
        <dbReference type="EMBL" id="RFU88467.1"/>
    </source>
</evidence>
<proteinExistence type="predicted"/>
<evidence type="ECO:0000256" key="3">
    <source>
        <dbReference type="ARBA" id="ARBA00022692"/>
    </source>
</evidence>
<name>A0A372MDU3_9ACTN</name>
<keyword evidence="4 6" id="KW-1133">Transmembrane helix</keyword>
<evidence type="ECO:0000256" key="6">
    <source>
        <dbReference type="SAM" id="Phobius"/>
    </source>
</evidence>
<dbReference type="InterPro" id="IPR008457">
    <property type="entry name" value="Cu-R_CopD_dom"/>
</dbReference>
<dbReference type="Proteomes" id="UP000263094">
    <property type="component" value="Unassembled WGS sequence"/>
</dbReference>
<evidence type="ECO:0000256" key="4">
    <source>
        <dbReference type="ARBA" id="ARBA00022989"/>
    </source>
</evidence>
<keyword evidence="3 6" id="KW-0812">Transmembrane</keyword>
<protein>
    <recommendedName>
        <fullName evidence="7">Copper resistance protein D domain-containing protein</fullName>
    </recommendedName>
</protein>
<dbReference type="OrthoDB" id="4270482at2"/>
<evidence type="ECO:0000256" key="2">
    <source>
        <dbReference type="ARBA" id="ARBA00022475"/>
    </source>
</evidence>
<evidence type="ECO:0000313" key="9">
    <source>
        <dbReference type="Proteomes" id="UP000263094"/>
    </source>
</evidence>
<dbReference type="EMBL" id="QUAK01000011">
    <property type="protein sequence ID" value="RFU88467.1"/>
    <property type="molecule type" value="Genomic_DNA"/>
</dbReference>
<feature type="transmembrane region" description="Helical" evidence="6">
    <location>
        <begin position="104"/>
        <end position="125"/>
    </location>
</feature>
<dbReference type="RefSeq" id="WP_128554058.1">
    <property type="nucleotide sequence ID" value="NZ_QUAK01000011.1"/>
</dbReference>
<evidence type="ECO:0000259" key="7">
    <source>
        <dbReference type="Pfam" id="PF05425"/>
    </source>
</evidence>
<reference evidence="8 9" key="1">
    <citation type="submission" date="2018-08" db="EMBL/GenBank/DDBJ databases">
        <title>Isolation, diversity and antifungal activity of Actinobacteria from wheat.</title>
        <authorList>
            <person name="Han C."/>
        </authorList>
    </citation>
    <scope>NUCLEOTIDE SEQUENCE [LARGE SCALE GENOMIC DNA]</scope>
    <source>
        <strain evidence="8 9">NEAU-YY421</strain>
    </source>
</reference>
<feature type="domain" description="Copper resistance protein D" evidence="7">
    <location>
        <begin position="239"/>
        <end position="331"/>
    </location>
</feature>
<keyword evidence="2" id="KW-1003">Cell membrane</keyword>
<accession>A0A372MDU3</accession>
<dbReference type="InterPro" id="IPR032694">
    <property type="entry name" value="CopC/D"/>
</dbReference>
<comment type="caution">
    <text evidence="8">The sequence shown here is derived from an EMBL/GenBank/DDBJ whole genome shotgun (WGS) entry which is preliminary data.</text>
</comment>
<dbReference type="PANTHER" id="PTHR34820">
    <property type="entry name" value="INNER MEMBRANE PROTEIN YEBZ"/>
    <property type="match status" value="1"/>
</dbReference>
<gene>
    <name evidence="8" type="ORF">DY218_01640</name>
</gene>
<dbReference type="PANTHER" id="PTHR34820:SF4">
    <property type="entry name" value="INNER MEMBRANE PROTEIN YEBZ"/>
    <property type="match status" value="1"/>
</dbReference>
<comment type="subcellular location">
    <subcellularLocation>
        <location evidence="1">Cell membrane</location>
        <topology evidence="1">Multi-pass membrane protein</topology>
    </subcellularLocation>
</comment>
<evidence type="ECO:0000256" key="1">
    <source>
        <dbReference type="ARBA" id="ARBA00004651"/>
    </source>
</evidence>
<dbReference type="AlphaFoldDB" id="A0A372MDU3"/>
<feature type="transmembrane region" description="Helical" evidence="6">
    <location>
        <begin position="318"/>
        <end position="340"/>
    </location>
</feature>
<dbReference type="GO" id="GO:0006825">
    <property type="term" value="P:copper ion transport"/>
    <property type="evidence" value="ECO:0007669"/>
    <property type="project" value="InterPro"/>
</dbReference>
<feature type="transmembrane region" description="Helical" evidence="6">
    <location>
        <begin position="199"/>
        <end position="223"/>
    </location>
</feature>
<feature type="transmembrane region" description="Helical" evidence="6">
    <location>
        <begin position="276"/>
        <end position="297"/>
    </location>
</feature>
<feature type="transmembrane region" description="Helical" evidence="6">
    <location>
        <begin position="243"/>
        <end position="264"/>
    </location>
</feature>
<keyword evidence="5 6" id="KW-0472">Membrane</keyword>
<feature type="transmembrane region" description="Helical" evidence="6">
    <location>
        <begin position="59"/>
        <end position="83"/>
    </location>
</feature>
<evidence type="ECO:0000256" key="5">
    <source>
        <dbReference type="ARBA" id="ARBA00023136"/>
    </source>
</evidence>
<feature type="transmembrane region" description="Helical" evidence="6">
    <location>
        <begin position="27"/>
        <end position="47"/>
    </location>
</feature>
<dbReference type="GO" id="GO:0005886">
    <property type="term" value="C:plasma membrane"/>
    <property type="evidence" value="ECO:0007669"/>
    <property type="project" value="UniProtKB-SubCell"/>
</dbReference>